<feature type="transmembrane region" description="Helical" evidence="1">
    <location>
        <begin position="6"/>
        <end position="25"/>
    </location>
</feature>
<reference evidence="2 3" key="1">
    <citation type="submission" date="2021-04" db="EMBL/GenBank/DDBJ databases">
        <title>Mariniflexile gromovii gen. nov., sp. nov., a gliding bacterium isolated from the sea urchin Strongylocentrotus intermedius.</title>
        <authorList>
            <person name="Ko S."/>
            <person name="Le V."/>
            <person name="Ahn C.-Y."/>
            <person name="Oh H.-M."/>
        </authorList>
    </citation>
    <scope>NUCLEOTIDE SEQUENCE [LARGE SCALE GENOMIC DNA]</scope>
    <source>
        <strain evidence="2 3">KCTC 12570</strain>
    </source>
</reference>
<protein>
    <submittedName>
        <fullName evidence="2">Uncharacterized protein</fullName>
    </submittedName>
</protein>
<keyword evidence="1" id="KW-0812">Transmembrane</keyword>
<dbReference type="RefSeq" id="WP_209653125.1">
    <property type="nucleotide sequence ID" value="NZ_JAGJCB010000003.1"/>
</dbReference>
<dbReference type="Proteomes" id="UP000670776">
    <property type="component" value="Unassembled WGS sequence"/>
</dbReference>
<keyword evidence="3" id="KW-1185">Reference proteome</keyword>
<name>A0ABS4BR99_9FLAO</name>
<gene>
    <name evidence="2" type="ORF">J8H85_04635</name>
</gene>
<accession>A0ABS4BR99</accession>
<comment type="caution">
    <text evidence="2">The sequence shown here is derived from an EMBL/GenBank/DDBJ whole genome shotgun (WGS) entry which is preliminary data.</text>
</comment>
<sequence>MNKNEILTLTIAIVAVIVSVATPFAQRKYEEWKARISFKLYIKKYLGVLFNILTYDKIEYHIPSIKDDPEKIHLTLPEFLNRFEKDFKEHQNTVQYRVAFAVLLNLQNLFSVINRSKIEIKRIGVDVMYEHTLAYGSNLSKKNLNKIYGILLLMEHYSSITAFHDRFSELKSIKRINKDGRIVGLELDKDILKDQQMVANDMKHLCNHELSIEEVIKVNKLLIQETKDFFEYDKLMKKKAPNSK</sequence>
<evidence type="ECO:0000313" key="2">
    <source>
        <dbReference type="EMBL" id="MBP0903107.1"/>
    </source>
</evidence>
<organism evidence="2 3">
    <name type="scientific">Mariniflexile gromovii</name>
    <dbReference type="NCBI Taxonomy" id="362523"/>
    <lineage>
        <taxon>Bacteria</taxon>
        <taxon>Pseudomonadati</taxon>
        <taxon>Bacteroidota</taxon>
        <taxon>Flavobacteriia</taxon>
        <taxon>Flavobacteriales</taxon>
        <taxon>Flavobacteriaceae</taxon>
        <taxon>Mariniflexile</taxon>
    </lineage>
</organism>
<evidence type="ECO:0000256" key="1">
    <source>
        <dbReference type="SAM" id="Phobius"/>
    </source>
</evidence>
<keyword evidence="1" id="KW-1133">Transmembrane helix</keyword>
<keyword evidence="1" id="KW-0472">Membrane</keyword>
<dbReference type="EMBL" id="JAGJCB010000003">
    <property type="protein sequence ID" value="MBP0903107.1"/>
    <property type="molecule type" value="Genomic_DNA"/>
</dbReference>
<proteinExistence type="predicted"/>
<evidence type="ECO:0000313" key="3">
    <source>
        <dbReference type="Proteomes" id="UP000670776"/>
    </source>
</evidence>